<proteinExistence type="predicted"/>
<dbReference type="Proteomes" id="UP000000437">
    <property type="component" value="Chromosome 20"/>
</dbReference>
<name>A0AC58I4Z1_DANRE</name>
<sequence>MVQVINPFALEVNSTSASVTEGVSLLPCCLEDCVLSCFWGCGVQALQTALQSHQLELRFNTAELFQEALGSSCRHHQTFNVQKEEREEYFTQMPPALEVTDFGLLPRDRYPLVAVLTLAHPETRDNYNIASSVTVIHVPDDKYRLSTRILFQYLLTAHGTLYDLKPLFMSADNSNLSGSSEPSRTQGAELQPESSGEKGEESDSEGEWPDIQGRDCVVCQNASINRVLLPCRHACVCDGCVCRFQHCPICRAFVFESFALANRPAHNDDEDEEDFTD</sequence>
<evidence type="ECO:0000313" key="2">
    <source>
        <dbReference type="RefSeq" id="XP_073789296.1"/>
    </source>
</evidence>
<reference evidence="2" key="1">
    <citation type="submission" date="2025-08" db="UniProtKB">
        <authorList>
            <consortium name="RefSeq"/>
        </authorList>
    </citation>
    <scope>IDENTIFICATION</scope>
    <source>
        <strain evidence="2">Tuebingen</strain>
        <tissue evidence="2">Fibroblasts and whole tissue</tissue>
    </source>
</reference>
<keyword evidence="1" id="KW-1185">Reference proteome</keyword>
<gene>
    <name evidence="2" type="primary">cgrrf1</name>
    <name evidence="2" type="synonym">si:dkey-29m11.5</name>
    <name evidence="2" type="synonym">si:dkey-63j12.2</name>
    <name evidence="2" type="synonym">zgc:136229</name>
</gene>
<dbReference type="RefSeq" id="XP_073789296.1">
    <property type="nucleotide sequence ID" value="XM_073933195.1"/>
</dbReference>
<evidence type="ECO:0000313" key="1">
    <source>
        <dbReference type="Proteomes" id="UP000000437"/>
    </source>
</evidence>
<organism evidence="1 2">
    <name type="scientific">Danio rerio</name>
    <name type="common">Zebrafish</name>
    <name type="synonym">Brachydanio rerio</name>
    <dbReference type="NCBI Taxonomy" id="7955"/>
    <lineage>
        <taxon>Eukaryota</taxon>
        <taxon>Metazoa</taxon>
        <taxon>Chordata</taxon>
        <taxon>Craniata</taxon>
        <taxon>Vertebrata</taxon>
        <taxon>Euteleostomi</taxon>
        <taxon>Actinopterygii</taxon>
        <taxon>Neopterygii</taxon>
        <taxon>Teleostei</taxon>
        <taxon>Ostariophysi</taxon>
        <taxon>Cypriniformes</taxon>
        <taxon>Danionidae</taxon>
        <taxon>Danioninae</taxon>
        <taxon>Danio</taxon>
    </lineage>
</organism>
<accession>A0AC58I4Z1</accession>
<protein>
    <submittedName>
        <fullName evidence="2">Cell growth regulator with RING finger domain protein 1 isoform X1</fullName>
    </submittedName>
</protein>